<keyword evidence="3" id="KW-1185">Reference proteome</keyword>
<keyword evidence="1" id="KW-0482">Metalloprotease</keyword>
<comment type="similarity">
    <text evidence="1">Belongs to the metallo-dependent hydrolases superfamily. Peptidase M19 family.</text>
</comment>
<dbReference type="GO" id="GO:0070573">
    <property type="term" value="F:metallodipeptidase activity"/>
    <property type="evidence" value="ECO:0007669"/>
    <property type="project" value="InterPro"/>
</dbReference>
<keyword evidence="1" id="KW-0862">Zinc</keyword>
<evidence type="ECO:0000313" key="3">
    <source>
        <dbReference type="Proteomes" id="UP001211065"/>
    </source>
</evidence>
<dbReference type="AlphaFoldDB" id="A0AAD5U5G8"/>
<gene>
    <name evidence="2" type="ORF">HK099_001034</name>
</gene>
<dbReference type="PANTHER" id="PTHR10443">
    <property type="entry name" value="MICROSOMAL DIPEPTIDASE"/>
    <property type="match status" value="1"/>
</dbReference>
<dbReference type="PROSITE" id="PS51365">
    <property type="entry name" value="RENAL_DIPEPTIDASE_2"/>
    <property type="match status" value="1"/>
</dbReference>
<sequence>MIFISSIIVVSAALCQISSAPANSPLLSGFADLHVHQMAEFAFRRAWFAKGANGGYSHKGKIEDALHQCNGGFNEQHAGTIFGPLIDKEIGPDAGLHLEKRWGVPDNDCDRGKPNWYQKLLGLCKVDKNLSGFPIYTTYTHQQVWEGYLKTAHDSGLTLMVMSAVNYKPLCKIMATSGIDNDPTLACDGMVSIKRQFDEAKIFCTERKWCQVVYSPEDARNVIAAGRMAVLLSIELSHIFEDSHDAIGAQVDYWYDQGMRVVQIAHEEDNIFAGVNPTNPIFKFFQAVEAITHINPSKWPEVGEDGLNKKGLTEKGVALVNKLMEKGIIIDVAHLSFRSTEDIFQIGVEKSYYPFIQSHGSFGHNDYSEERYLTDWMSLYLKKSGGMLGSMTRNVIKNYEYSFQLGINIAFGSDLNGFAKQLAPNATFQDKELREKGFAHMGLYPGLKKEIEYVSLDKGGSILHRSTENVVQLWERCLNNKRKMLSTEGFNPSNKFSASPRGVFNASQV</sequence>
<dbReference type="Pfam" id="PF01244">
    <property type="entry name" value="Peptidase_M19"/>
    <property type="match status" value="1"/>
</dbReference>
<protein>
    <recommendedName>
        <fullName evidence="1">Dipeptidase</fullName>
        <ecNumber evidence="1">3.4.13.19</ecNumber>
    </recommendedName>
</protein>
<dbReference type="GO" id="GO:0006508">
    <property type="term" value="P:proteolysis"/>
    <property type="evidence" value="ECO:0007669"/>
    <property type="project" value="UniProtKB-KW"/>
</dbReference>
<keyword evidence="1" id="KW-0479">Metal-binding</keyword>
<dbReference type="Proteomes" id="UP001211065">
    <property type="component" value="Unassembled WGS sequence"/>
</dbReference>
<keyword evidence="1" id="KW-0732">Signal</keyword>
<keyword evidence="1" id="KW-0378">Hydrolase</keyword>
<comment type="caution">
    <text evidence="2">The sequence shown here is derived from an EMBL/GenBank/DDBJ whole genome shotgun (WGS) entry which is preliminary data.</text>
</comment>
<dbReference type="InterPro" id="IPR032466">
    <property type="entry name" value="Metal_Hydrolase"/>
</dbReference>
<dbReference type="GO" id="GO:0046872">
    <property type="term" value="F:metal ion binding"/>
    <property type="evidence" value="ECO:0007669"/>
    <property type="project" value="UniProtKB-UniRule"/>
</dbReference>
<dbReference type="SUPFAM" id="SSF51556">
    <property type="entry name" value="Metallo-dependent hydrolases"/>
    <property type="match status" value="1"/>
</dbReference>
<dbReference type="PANTHER" id="PTHR10443:SF12">
    <property type="entry name" value="DIPEPTIDASE"/>
    <property type="match status" value="1"/>
</dbReference>
<feature type="chain" id="PRO_5041782926" description="Dipeptidase" evidence="1">
    <location>
        <begin position="23"/>
        <end position="509"/>
    </location>
</feature>
<feature type="signal peptide" evidence="1">
    <location>
        <begin position="1"/>
        <end position="22"/>
    </location>
</feature>
<reference evidence="2" key="1">
    <citation type="submission" date="2020-05" db="EMBL/GenBank/DDBJ databases">
        <title>Phylogenomic resolution of chytrid fungi.</title>
        <authorList>
            <person name="Stajich J.E."/>
            <person name="Amses K."/>
            <person name="Simmons R."/>
            <person name="Seto K."/>
            <person name="Myers J."/>
            <person name="Bonds A."/>
            <person name="Quandt C.A."/>
            <person name="Barry K."/>
            <person name="Liu P."/>
            <person name="Grigoriev I."/>
            <person name="Longcore J.E."/>
            <person name="James T.Y."/>
        </authorList>
    </citation>
    <scope>NUCLEOTIDE SEQUENCE</scope>
    <source>
        <strain evidence="2">JEL0476</strain>
    </source>
</reference>
<name>A0AAD5U5G8_9FUNG</name>
<dbReference type="EMBL" id="JADGJW010000127">
    <property type="protein sequence ID" value="KAJ3223503.1"/>
    <property type="molecule type" value="Genomic_DNA"/>
</dbReference>
<organism evidence="2 3">
    <name type="scientific">Clydaea vesicula</name>
    <dbReference type="NCBI Taxonomy" id="447962"/>
    <lineage>
        <taxon>Eukaryota</taxon>
        <taxon>Fungi</taxon>
        <taxon>Fungi incertae sedis</taxon>
        <taxon>Chytridiomycota</taxon>
        <taxon>Chytridiomycota incertae sedis</taxon>
        <taxon>Chytridiomycetes</taxon>
        <taxon>Lobulomycetales</taxon>
        <taxon>Lobulomycetaceae</taxon>
        <taxon>Clydaea</taxon>
    </lineage>
</organism>
<evidence type="ECO:0000256" key="1">
    <source>
        <dbReference type="RuleBase" id="RU341113"/>
    </source>
</evidence>
<proteinExistence type="inferred from homology"/>
<comment type="cofactor">
    <cofactor evidence="1">
        <name>Zn(2+)</name>
        <dbReference type="ChEBI" id="CHEBI:29105"/>
    </cofactor>
</comment>
<comment type="catalytic activity">
    <reaction evidence="1">
        <text>an L-aminoacyl-L-amino acid + H2O = 2 an L-alpha-amino acid</text>
        <dbReference type="Rhea" id="RHEA:48940"/>
        <dbReference type="ChEBI" id="CHEBI:15377"/>
        <dbReference type="ChEBI" id="CHEBI:59869"/>
        <dbReference type="ChEBI" id="CHEBI:77460"/>
        <dbReference type="EC" id="3.4.13.19"/>
    </reaction>
</comment>
<accession>A0AAD5U5G8</accession>
<keyword evidence="1" id="KW-0224">Dipeptidase</keyword>
<dbReference type="InterPro" id="IPR008257">
    <property type="entry name" value="Pept_M19"/>
</dbReference>
<dbReference type="EC" id="3.4.13.19" evidence="1"/>
<evidence type="ECO:0000313" key="2">
    <source>
        <dbReference type="EMBL" id="KAJ3223503.1"/>
    </source>
</evidence>
<keyword evidence="1" id="KW-0645">Protease</keyword>
<dbReference type="Gene3D" id="3.20.20.140">
    <property type="entry name" value="Metal-dependent hydrolases"/>
    <property type="match status" value="1"/>
</dbReference>